<dbReference type="PANTHER" id="PTHR41299:SF1">
    <property type="entry name" value="THIAMINE PYROPHOSPHOKINASE"/>
    <property type="match status" value="1"/>
</dbReference>
<dbReference type="CDD" id="cd07995">
    <property type="entry name" value="TPK"/>
    <property type="match status" value="1"/>
</dbReference>
<keyword evidence="2" id="KW-0547">Nucleotide-binding</keyword>
<dbReference type="GO" id="GO:0005524">
    <property type="term" value="F:ATP binding"/>
    <property type="evidence" value="ECO:0007669"/>
    <property type="project" value="UniProtKB-KW"/>
</dbReference>
<evidence type="ECO:0000256" key="1">
    <source>
        <dbReference type="ARBA" id="ARBA00022679"/>
    </source>
</evidence>
<dbReference type="GO" id="GO:0009229">
    <property type="term" value="P:thiamine diphosphate biosynthetic process"/>
    <property type="evidence" value="ECO:0007669"/>
    <property type="project" value="InterPro"/>
</dbReference>
<dbReference type="InterPro" id="IPR006282">
    <property type="entry name" value="Thi_PPkinase"/>
</dbReference>
<evidence type="ECO:0000256" key="4">
    <source>
        <dbReference type="ARBA" id="ARBA00022840"/>
    </source>
</evidence>
<dbReference type="SUPFAM" id="SSF63999">
    <property type="entry name" value="Thiamin pyrophosphokinase, catalytic domain"/>
    <property type="match status" value="1"/>
</dbReference>
<dbReference type="PANTHER" id="PTHR41299">
    <property type="entry name" value="THIAMINE PYROPHOSPHOKINASE"/>
    <property type="match status" value="1"/>
</dbReference>
<dbReference type="GO" id="GO:0016301">
    <property type="term" value="F:kinase activity"/>
    <property type="evidence" value="ECO:0007669"/>
    <property type="project" value="UniProtKB-KW"/>
</dbReference>
<dbReference type="GO" id="GO:0030975">
    <property type="term" value="F:thiamine binding"/>
    <property type="evidence" value="ECO:0007669"/>
    <property type="project" value="InterPro"/>
</dbReference>
<evidence type="ECO:0000256" key="2">
    <source>
        <dbReference type="ARBA" id="ARBA00022741"/>
    </source>
</evidence>
<dbReference type="Pfam" id="PF04263">
    <property type="entry name" value="TPK_catalytic"/>
    <property type="match status" value="1"/>
</dbReference>
<dbReference type="Pfam" id="PF04265">
    <property type="entry name" value="TPK_B1_binding"/>
    <property type="match status" value="1"/>
</dbReference>
<dbReference type="InterPro" id="IPR036759">
    <property type="entry name" value="TPK_catalytic_sf"/>
</dbReference>
<gene>
    <name evidence="7" type="ORF">HMPREF9333_00892</name>
</gene>
<proteinExistence type="predicted"/>
<reference evidence="7 8" key="1">
    <citation type="submission" date="2011-08" db="EMBL/GenBank/DDBJ databases">
        <title>The Genome Sequence of Johnsonella ignava ATCC 51276.</title>
        <authorList>
            <consortium name="The Broad Institute Genome Sequencing Platform"/>
            <person name="Earl A."/>
            <person name="Ward D."/>
            <person name="Feldgarden M."/>
            <person name="Gevers D."/>
            <person name="Izard J."/>
            <person name="Blanton J.M."/>
            <person name="Baranova O.V."/>
            <person name="Dewhirst F.E."/>
            <person name="Young S.K."/>
            <person name="Zeng Q."/>
            <person name="Gargeya S."/>
            <person name="Fitzgerald M."/>
            <person name="Haas B."/>
            <person name="Abouelleil A."/>
            <person name="Alvarado L."/>
            <person name="Arachchi H.M."/>
            <person name="Berlin A."/>
            <person name="Brown A."/>
            <person name="Chapman S.B."/>
            <person name="Chen Z."/>
            <person name="Dunbar C."/>
            <person name="Freedman E."/>
            <person name="Gearin G."/>
            <person name="Gellesch M."/>
            <person name="Goldberg J."/>
            <person name="Griggs A."/>
            <person name="Gujja S."/>
            <person name="Heiman D."/>
            <person name="Howarth C."/>
            <person name="Larson L."/>
            <person name="Lui A."/>
            <person name="MacDonald P.J.P."/>
            <person name="Montmayeur A."/>
            <person name="Murphy C."/>
            <person name="Neiman D."/>
            <person name="Pearson M."/>
            <person name="Priest M."/>
            <person name="Roberts A."/>
            <person name="Saif S."/>
            <person name="Shea T."/>
            <person name="Shenoy N."/>
            <person name="Sisk P."/>
            <person name="Stolte C."/>
            <person name="Sykes S."/>
            <person name="Wortman J."/>
            <person name="Nusbaum C."/>
            <person name="Birren B."/>
        </authorList>
    </citation>
    <scope>NUCLEOTIDE SEQUENCE [LARGE SCALE GENOMIC DNA]</scope>
    <source>
        <strain evidence="7 8">ATCC 51276</strain>
    </source>
</reference>
<dbReference type="STRING" id="679200.HMPREF9333_00892"/>
<keyword evidence="4" id="KW-0067">ATP-binding</keyword>
<keyword evidence="8" id="KW-1185">Reference proteome</keyword>
<feature type="domain" description="Thiamin pyrophosphokinase thiamin-binding" evidence="6">
    <location>
        <begin position="151"/>
        <end position="220"/>
    </location>
</feature>
<dbReference type="InterPro" id="IPR007371">
    <property type="entry name" value="TPK_catalytic"/>
</dbReference>
<dbReference type="SMART" id="SM00983">
    <property type="entry name" value="TPK_B1_binding"/>
    <property type="match status" value="1"/>
</dbReference>
<dbReference type="InterPro" id="IPR036371">
    <property type="entry name" value="TPK_B1-bd_sf"/>
</dbReference>
<dbReference type="InterPro" id="IPR053149">
    <property type="entry name" value="TPK"/>
</dbReference>
<dbReference type="OrthoDB" id="9804377at2"/>
<accession>G5GH52</accession>
<evidence type="ECO:0000313" key="7">
    <source>
        <dbReference type="EMBL" id="EHI55849.1"/>
    </source>
</evidence>
<evidence type="ECO:0000256" key="3">
    <source>
        <dbReference type="ARBA" id="ARBA00022777"/>
    </source>
</evidence>
<name>G5GH52_9FIRM</name>
<organism evidence="7 8">
    <name type="scientific">Johnsonella ignava ATCC 51276</name>
    <dbReference type="NCBI Taxonomy" id="679200"/>
    <lineage>
        <taxon>Bacteria</taxon>
        <taxon>Bacillati</taxon>
        <taxon>Bacillota</taxon>
        <taxon>Clostridia</taxon>
        <taxon>Lachnospirales</taxon>
        <taxon>Lachnospiraceae</taxon>
        <taxon>Johnsonella</taxon>
    </lineage>
</organism>
<keyword evidence="1" id="KW-0808">Transferase</keyword>
<dbReference type="GO" id="GO:0004788">
    <property type="term" value="F:thiamine diphosphokinase activity"/>
    <property type="evidence" value="ECO:0007669"/>
    <property type="project" value="UniProtKB-UniRule"/>
</dbReference>
<dbReference type="GO" id="GO:0006772">
    <property type="term" value="P:thiamine metabolic process"/>
    <property type="evidence" value="ECO:0007669"/>
    <property type="project" value="UniProtKB-UniRule"/>
</dbReference>
<comment type="caution">
    <text evidence="7">The sequence shown here is derived from an EMBL/GenBank/DDBJ whole genome shotgun (WGS) entry which is preliminary data.</text>
</comment>
<dbReference type="eggNOG" id="COG1564">
    <property type="taxonomic scope" value="Bacteria"/>
</dbReference>
<dbReference type="Gene3D" id="3.40.50.10240">
    <property type="entry name" value="Thiamin pyrophosphokinase, catalytic domain"/>
    <property type="match status" value="1"/>
</dbReference>
<evidence type="ECO:0000256" key="5">
    <source>
        <dbReference type="NCBIfam" id="TIGR01378"/>
    </source>
</evidence>
<evidence type="ECO:0000313" key="8">
    <source>
        <dbReference type="Proteomes" id="UP000003011"/>
    </source>
</evidence>
<dbReference type="NCBIfam" id="TIGR01378">
    <property type="entry name" value="thi_PPkinase"/>
    <property type="match status" value="1"/>
</dbReference>
<dbReference type="SUPFAM" id="SSF63862">
    <property type="entry name" value="Thiamin pyrophosphokinase, substrate-binding domain"/>
    <property type="match status" value="1"/>
</dbReference>
<protein>
    <recommendedName>
        <fullName evidence="5">Thiamine diphosphokinase</fullName>
        <ecNumber evidence="5">2.7.6.2</ecNumber>
    </recommendedName>
</protein>
<dbReference type="InterPro" id="IPR007373">
    <property type="entry name" value="Thiamin_PyroPKinase_B1-bd"/>
</dbReference>
<dbReference type="HOGENOM" id="CLU_044237_1_1_9"/>
<dbReference type="AlphaFoldDB" id="G5GH52"/>
<dbReference type="EC" id="2.7.6.2" evidence="5"/>
<evidence type="ECO:0000259" key="6">
    <source>
        <dbReference type="SMART" id="SM00983"/>
    </source>
</evidence>
<sequence length="235" mass="26991">MGILKKTPESVYLIAGKPSDKAFVKNFLINKKDNELIFAVDSGLEALDSINIVPDIILGDFDSVGKGILKKYIDKKDIRIIRHNPIKDASDTELAVDECIKARIRKIYMLNCLGGRMDHTFANIYLAYKCIKNDVDVYIFDEFNKIYFRKSSFELNRSNLYGKYIAFFSTYRPVSNFYITGFKYPLRTQVLDSWLNPSLTISNELIEPSGYVSFEDGAVMVIESRDKKPDWSNNK</sequence>
<dbReference type="EMBL" id="ACZL01000015">
    <property type="protein sequence ID" value="EHI55849.1"/>
    <property type="molecule type" value="Genomic_DNA"/>
</dbReference>
<dbReference type="RefSeq" id="WP_005540184.1">
    <property type="nucleotide sequence ID" value="NZ_JH378831.1"/>
</dbReference>
<keyword evidence="3 7" id="KW-0418">Kinase</keyword>
<dbReference type="Proteomes" id="UP000003011">
    <property type="component" value="Unassembled WGS sequence"/>
</dbReference>